<evidence type="ECO:0000313" key="2">
    <source>
        <dbReference type="EMBL" id="KAF9058686.1"/>
    </source>
</evidence>
<feature type="signal peptide" evidence="1">
    <location>
        <begin position="1"/>
        <end position="22"/>
    </location>
</feature>
<dbReference type="AlphaFoldDB" id="A0A9P5P5K9"/>
<evidence type="ECO:0000313" key="3">
    <source>
        <dbReference type="Proteomes" id="UP000772434"/>
    </source>
</evidence>
<proteinExistence type="predicted"/>
<evidence type="ECO:0000256" key="1">
    <source>
        <dbReference type="SAM" id="SignalP"/>
    </source>
</evidence>
<dbReference type="Proteomes" id="UP000772434">
    <property type="component" value="Unassembled WGS sequence"/>
</dbReference>
<keyword evidence="3" id="KW-1185">Reference proteome</keyword>
<dbReference type="EMBL" id="JADNRY010000358">
    <property type="protein sequence ID" value="KAF9058686.1"/>
    <property type="molecule type" value="Genomic_DNA"/>
</dbReference>
<sequence>MSNVSTLLLSVSLAYQSNQITAGGVVPTCQSVTQSSVETTVYQKGAPVSDSPHQALAWAGISGIVRSKPPNWTRRLNLLHWPNQCQLFGCVDYASLSATAFDWLQDQYQSVKPAITEAHEGA</sequence>
<feature type="chain" id="PRO_5040164535" evidence="1">
    <location>
        <begin position="23"/>
        <end position="122"/>
    </location>
</feature>
<name>A0A9P5P5K9_9AGAR</name>
<keyword evidence="1" id="KW-0732">Signal</keyword>
<reference evidence="2" key="1">
    <citation type="submission" date="2020-11" db="EMBL/GenBank/DDBJ databases">
        <authorList>
            <consortium name="DOE Joint Genome Institute"/>
            <person name="Ahrendt S."/>
            <person name="Riley R."/>
            <person name="Andreopoulos W."/>
            <person name="Labutti K."/>
            <person name="Pangilinan J."/>
            <person name="Ruiz-Duenas F.J."/>
            <person name="Barrasa J.M."/>
            <person name="Sanchez-Garcia M."/>
            <person name="Camarero S."/>
            <person name="Miyauchi S."/>
            <person name="Serrano A."/>
            <person name="Linde D."/>
            <person name="Babiker R."/>
            <person name="Drula E."/>
            <person name="Ayuso-Fernandez I."/>
            <person name="Pacheco R."/>
            <person name="Padilla G."/>
            <person name="Ferreira P."/>
            <person name="Barriuso J."/>
            <person name="Kellner H."/>
            <person name="Castanera R."/>
            <person name="Alfaro M."/>
            <person name="Ramirez L."/>
            <person name="Pisabarro A.G."/>
            <person name="Kuo A."/>
            <person name="Tritt A."/>
            <person name="Lipzen A."/>
            <person name="He G."/>
            <person name="Yan M."/>
            <person name="Ng V."/>
            <person name="Cullen D."/>
            <person name="Martin F."/>
            <person name="Rosso M.-N."/>
            <person name="Henrissat B."/>
            <person name="Hibbett D."/>
            <person name="Martinez A.T."/>
            <person name="Grigoriev I.V."/>
        </authorList>
    </citation>
    <scope>NUCLEOTIDE SEQUENCE</scope>
    <source>
        <strain evidence="2">AH 40177</strain>
    </source>
</reference>
<gene>
    <name evidence="2" type="ORF">BDP27DRAFT_1372316</name>
</gene>
<comment type="caution">
    <text evidence="2">The sequence shown here is derived from an EMBL/GenBank/DDBJ whole genome shotgun (WGS) entry which is preliminary data.</text>
</comment>
<protein>
    <submittedName>
        <fullName evidence="2">Uncharacterized protein</fullName>
    </submittedName>
</protein>
<organism evidence="2 3">
    <name type="scientific">Rhodocollybia butyracea</name>
    <dbReference type="NCBI Taxonomy" id="206335"/>
    <lineage>
        <taxon>Eukaryota</taxon>
        <taxon>Fungi</taxon>
        <taxon>Dikarya</taxon>
        <taxon>Basidiomycota</taxon>
        <taxon>Agaricomycotina</taxon>
        <taxon>Agaricomycetes</taxon>
        <taxon>Agaricomycetidae</taxon>
        <taxon>Agaricales</taxon>
        <taxon>Marasmiineae</taxon>
        <taxon>Omphalotaceae</taxon>
        <taxon>Rhodocollybia</taxon>
    </lineage>
</organism>
<accession>A0A9P5P5K9</accession>